<evidence type="ECO:0000256" key="4">
    <source>
        <dbReference type="PROSITE-ProRule" id="PRU00175"/>
    </source>
</evidence>
<feature type="compositionally biased region" description="Low complexity" evidence="5">
    <location>
        <begin position="115"/>
        <end position="125"/>
    </location>
</feature>
<proteinExistence type="predicted"/>
<dbReference type="PANTHER" id="PTHR46293">
    <property type="entry name" value="E3 UBIQUITIN PROTEIN LIGASE DRIP1"/>
    <property type="match status" value="1"/>
</dbReference>
<dbReference type="Gene3D" id="3.30.40.10">
    <property type="entry name" value="Zinc/RING finger domain, C3HC4 (zinc finger)"/>
    <property type="match status" value="1"/>
</dbReference>
<dbReference type="InterPro" id="IPR044807">
    <property type="entry name" value="DRIP1-like"/>
</dbReference>
<keyword evidence="8" id="KW-1185">Reference proteome</keyword>
<evidence type="ECO:0000256" key="3">
    <source>
        <dbReference type="ARBA" id="ARBA00022833"/>
    </source>
</evidence>
<evidence type="ECO:0000256" key="2">
    <source>
        <dbReference type="ARBA" id="ARBA00022771"/>
    </source>
</evidence>
<feature type="compositionally biased region" description="Basic and acidic residues" evidence="5">
    <location>
        <begin position="195"/>
        <end position="239"/>
    </location>
</feature>
<keyword evidence="1" id="KW-0479">Metal-binding</keyword>
<evidence type="ECO:0000313" key="7">
    <source>
        <dbReference type="EMBL" id="CAH2052971.1"/>
    </source>
</evidence>
<evidence type="ECO:0000256" key="1">
    <source>
        <dbReference type="ARBA" id="ARBA00022723"/>
    </source>
</evidence>
<protein>
    <recommendedName>
        <fullName evidence="6">RING-type domain-containing protein</fullName>
    </recommendedName>
</protein>
<feature type="compositionally biased region" description="Basic residues" evidence="5">
    <location>
        <begin position="165"/>
        <end position="174"/>
    </location>
</feature>
<evidence type="ECO:0000259" key="6">
    <source>
        <dbReference type="PROSITE" id="PS50089"/>
    </source>
</evidence>
<dbReference type="Pfam" id="PF13923">
    <property type="entry name" value="zf-C3HC4_2"/>
    <property type="match status" value="1"/>
</dbReference>
<dbReference type="PROSITE" id="PS50089">
    <property type="entry name" value="ZF_RING_2"/>
    <property type="match status" value="1"/>
</dbReference>
<accession>A0AAU9RWP7</accession>
<feature type="domain" description="RING-type" evidence="6">
    <location>
        <begin position="21"/>
        <end position="62"/>
    </location>
</feature>
<sequence>MEEKKMILKAKKQDMMECLTCPICNKLYDRATTISECVHTFCKKCIEDKIVVEKLKACPVCNVDLGVAPLDKLRADNTWDDLVLRVFKTKPENVNAATETVPISRQYSRKKKKAPSSSLLPTSARVTTSPDHPTPDAAPLDPEKLGEKMEAVTLNQSSSTPVLNFRRRPRKNPMPKRDENDASPQAGATASKGCNQKEKDDKKITVSADDLRKSLTLDKEEVTPLKPNGKEKQDEKAEECAEENQNTLFNRFEGDDTEEFHGEPNEMPVLVSSESDTEDVYGEKPKKNDVKNLESAASNSGKKKSSRKKWKGKGKVYSPPVLRSRGKRIVNGAGTSQAALFTGPEKKLDSNPVWFKVVAASNQNTDVPLPQITPANLKVEYGNIPVSHVKKYIVEKLGLESEDEVEIWLREEPVCSSQILSHLRDWWVQTTPMSERKSSMVGSSAAEFVMVLHYSRSHLFF</sequence>
<feature type="compositionally biased region" description="Polar residues" evidence="5">
    <location>
        <begin position="182"/>
        <end position="194"/>
    </location>
</feature>
<feature type="compositionally biased region" description="Basic residues" evidence="5">
    <location>
        <begin position="301"/>
        <end position="314"/>
    </location>
</feature>
<dbReference type="PANTHER" id="PTHR46293:SF3">
    <property type="entry name" value="E3 UBIQUITIN PROTEIN LIGASE DRIPH-RELATED"/>
    <property type="match status" value="1"/>
</dbReference>
<dbReference type="InterPro" id="IPR013083">
    <property type="entry name" value="Znf_RING/FYVE/PHD"/>
</dbReference>
<feature type="region of interest" description="Disordered" evidence="5">
    <location>
        <begin position="100"/>
        <end position="317"/>
    </location>
</feature>
<feature type="compositionally biased region" description="Polar residues" evidence="5">
    <location>
        <begin position="153"/>
        <end position="162"/>
    </location>
</feature>
<dbReference type="AlphaFoldDB" id="A0AAU9RWP7"/>
<evidence type="ECO:0000256" key="5">
    <source>
        <dbReference type="SAM" id="MobiDB-lite"/>
    </source>
</evidence>
<keyword evidence="2 4" id="KW-0863">Zinc-finger</keyword>
<gene>
    <name evidence="7" type="ORF">TAV2_LOCUS11217</name>
</gene>
<dbReference type="GO" id="GO:0008270">
    <property type="term" value="F:zinc ion binding"/>
    <property type="evidence" value="ECO:0007669"/>
    <property type="project" value="UniProtKB-KW"/>
</dbReference>
<name>A0AAU9RWP7_THLAR</name>
<feature type="compositionally biased region" description="Basic and acidic residues" evidence="5">
    <location>
        <begin position="141"/>
        <end position="150"/>
    </location>
</feature>
<evidence type="ECO:0000313" key="8">
    <source>
        <dbReference type="Proteomes" id="UP000836841"/>
    </source>
</evidence>
<dbReference type="SMART" id="SM00184">
    <property type="entry name" value="RING"/>
    <property type="match status" value="1"/>
</dbReference>
<dbReference type="SUPFAM" id="SSF57850">
    <property type="entry name" value="RING/U-box"/>
    <property type="match status" value="1"/>
</dbReference>
<dbReference type="Proteomes" id="UP000836841">
    <property type="component" value="Chromosome 3"/>
</dbReference>
<dbReference type="InterPro" id="IPR017907">
    <property type="entry name" value="Znf_RING_CS"/>
</dbReference>
<keyword evidence="3" id="KW-0862">Zinc</keyword>
<dbReference type="InterPro" id="IPR001841">
    <property type="entry name" value="Znf_RING"/>
</dbReference>
<dbReference type="GO" id="GO:0004842">
    <property type="term" value="F:ubiquitin-protein transferase activity"/>
    <property type="evidence" value="ECO:0007669"/>
    <property type="project" value="InterPro"/>
</dbReference>
<dbReference type="EMBL" id="OU466859">
    <property type="protein sequence ID" value="CAH2052971.1"/>
    <property type="molecule type" value="Genomic_DNA"/>
</dbReference>
<reference evidence="7 8" key="1">
    <citation type="submission" date="2022-03" db="EMBL/GenBank/DDBJ databases">
        <authorList>
            <person name="Nunn A."/>
            <person name="Chopra R."/>
            <person name="Nunn A."/>
            <person name="Contreras Garrido A."/>
        </authorList>
    </citation>
    <scope>NUCLEOTIDE SEQUENCE [LARGE SCALE GENOMIC DNA]</scope>
</reference>
<feature type="compositionally biased region" description="Basic and acidic residues" evidence="5">
    <location>
        <begin position="281"/>
        <end position="292"/>
    </location>
</feature>
<organism evidence="7 8">
    <name type="scientific">Thlaspi arvense</name>
    <name type="common">Field penny-cress</name>
    <dbReference type="NCBI Taxonomy" id="13288"/>
    <lineage>
        <taxon>Eukaryota</taxon>
        <taxon>Viridiplantae</taxon>
        <taxon>Streptophyta</taxon>
        <taxon>Embryophyta</taxon>
        <taxon>Tracheophyta</taxon>
        <taxon>Spermatophyta</taxon>
        <taxon>Magnoliopsida</taxon>
        <taxon>eudicotyledons</taxon>
        <taxon>Gunneridae</taxon>
        <taxon>Pentapetalae</taxon>
        <taxon>rosids</taxon>
        <taxon>malvids</taxon>
        <taxon>Brassicales</taxon>
        <taxon>Brassicaceae</taxon>
        <taxon>Thlaspideae</taxon>
        <taxon>Thlaspi</taxon>
    </lineage>
</organism>
<dbReference type="PROSITE" id="PS00518">
    <property type="entry name" value="ZF_RING_1"/>
    <property type="match status" value="1"/>
</dbReference>